<gene>
    <name evidence="9" type="ORF">NQ317_007257</name>
</gene>
<reference evidence="9" key="1">
    <citation type="journal article" date="2023" name="Insect Mol. Biol.">
        <title>Genome sequencing provides insights into the evolution of gene families encoding plant cell wall-degrading enzymes in longhorned beetles.</title>
        <authorList>
            <person name="Shin N.R."/>
            <person name="Okamura Y."/>
            <person name="Kirsch R."/>
            <person name="Pauchet Y."/>
        </authorList>
    </citation>
    <scope>NUCLEOTIDE SEQUENCE</scope>
    <source>
        <strain evidence="9">MMC_N1</strain>
    </source>
</reference>
<accession>A0ABQ9K076</accession>
<sequence>MCGVPYLKCGYSLAGCGAIKSATGLCWPPSSGGSYLVLVPALPPVAQPPVLAVLSALLLLHLAAHLGTTLLDPAEAALRGRAPAPVPHLDRAKHAHVIEGGVCHLCDLRVTSPRTKHCSSCNKCVARFDHHCKWLNHCIGGRNYGLFLMCVSTAFAAAALVASLAVAELQATDNILRTSGDTDL</sequence>
<evidence type="ECO:0000256" key="2">
    <source>
        <dbReference type="ARBA" id="ARBA00022679"/>
    </source>
</evidence>
<proteinExistence type="inferred from homology"/>
<dbReference type="EC" id="2.3.1.225" evidence="7"/>
<dbReference type="PROSITE" id="PS50216">
    <property type="entry name" value="DHHC"/>
    <property type="match status" value="1"/>
</dbReference>
<dbReference type="InterPro" id="IPR001594">
    <property type="entry name" value="Palmitoyltrfase_DHHC"/>
</dbReference>
<keyword evidence="5 7" id="KW-0472">Membrane</keyword>
<evidence type="ECO:0000259" key="8">
    <source>
        <dbReference type="Pfam" id="PF01529"/>
    </source>
</evidence>
<comment type="caution">
    <text evidence="9">The sequence shown here is derived from an EMBL/GenBank/DDBJ whole genome shotgun (WGS) entry which is preliminary data.</text>
</comment>
<organism evidence="9 10">
    <name type="scientific">Molorchus minor</name>
    <dbReference type="NCBI Taxonomy" id="1323400"/>
    <lineage>
        <taxon>Eukaryota</taxon>
        <taxon>Metazoa</taxon>
        <taxon>Ecdysozoa</taxon>
        <taxon>Arthropoda</taxon>
        <taxon>Hexapoda</taxon>
        <taxon>Insecta</taxon>
        <taxon>Pterygota</taxon>
        <taxon>Neoptera</taxon>
        <taxon>Endopterygota</taxon>
        <taxon>Coleoptera</taxon>
        <taxon>Polyphaga</taxon>
        <taxon>Cucujiformia</taxon>
        <taxon>Chrysomeloidea</taxon>
        <taxon>Cerambycidae</taxon>
        <taxon>Lamiinae</taxon>
        <taxon>Monochamini</taxon>
        <taxon>Molorchus</taxon>
    </lineage>
</organism>
<keyword evidence="6 7" id="KW-0012">Acyltransferase</keyword>
<dbReference type="PANTHER" id="PTHR22883:SF452">
    <property type="entry name" value="PALMITOYLTRANSFERASE"/>
    <property type="match status" value="1"/>
</dbReference>
<evidence type="ECO:0000256" key="6">
    <source>
        <dbReference type="ARBA" id="ARBA00023315"/>
    </source>
</evidence>
<protein>
    <recommendedName>
        <fullName evidence="7">Palmitoyltransferase</fullName>
        <ecNumber evidence="7">2.3.1.225</ecNumber>
    </recommendedName>
</protein>
<keyword evidence="4 7" id="KW-1133">Transmembrane helix</keyword>
<comment type="domain">
    <text evidence="7">The DHHC domain is required for palmitoyltransferase activity.</text>
</comment>
<dbReference type="InterPro" id="IPR039859">
    <property type="entry name" value="PFA4/ZDH16/20/ERF2-like"/>
</dbReference>
<dbReference type="Proteomes" id="UP001162164">
    <property type="component" value="Unassembled WGS sequence"/>
</dbReference>
<name>A0ABQ9K076_9CUCU</name>
<dbReference type="EMBL" id="JAPWTJ010000064">
    <property type="protein sequence ID" value="KAJ8983734.1"/>
    <property type="molecule type" value="Genomic_DNA"/>
</dbReference>
<keyword evidence="10" id="KW-1185">Reference proteome</keyword>
<evidence type="ECO:0000313" key="10">
    <source>
        <dbReference type="Proteomes" id="UP001162164"/>
    </source>
</evidence>
<evidence type="ECO:0000256" key="7">
    <source>
        <dbReference type="RuleBase" id="RU079119"/>
    </source>
</evidence>
<evidence type="ECO:0000313" key="9">
    <source>
        <dbReference type="EMBL" id="KAJ8983734.1"/>
    </source>
</evidence>
<comment type="caution">
    <text evidence="7">Lacks conserved residue(s) required for the propagation of feature annotation.</text>
</comment>
<dbReference type="PANTHER" id="PTHR22883">
    <property type="entry name" value="ZINC FINGER DHHC DOMAIN CONTAINING PROTEIN"/>
    <property type="match status" value="1"/>
</dbReference>
<evidence type="ECO:0000256" key="5">
    <source>
        <dbReference type="ARBA" id="ARBA00023136"/>
    </source>
</evidence>
<comment type="subcellular location">
    <subcellularLocation>
        <location evidence="1">Membrane</location>
        <topology evidence="1">Multi-pass membrane protein</topology>
    </subcellularLocation>
</comment>
<keyword evidence="3 7" id="KW-0812">Transmembrane</keyword>
<dbReference type="Pfam" id="PF01529">
    <property type="entry name" value="DHHC"/>
    <property type="match status" value="1"/>
</dbReference>
<comment type="similarity">
    <text evidence="7">Belongs to the DHHC palmitoyltransferase family.</text>
</comment>
<comment type="catalytic activity">
    <reaction evidence="7">
        <text>L-cysteinyl-[protein] + hexadecanoyl-CoA = S-hexadecanoyl-L-cysteinyl-[protein] + CoA</text>
        <dbReference type="Rhea" id="RHEA:36683"/>
        <dbReference type="Rhea" id="RHEA-COMP:10131"/>
        <dbReference type="Rhea" id="RHEA-COMP:11032"/>
        <dbReference type="ChEBI" id="CHEBI:29950"/>
        <dbReference type="ChEBI" id="CHEBI:57287"/>
        <dbReference type="ChEBI" id="CHEBI:57379"/>
        <dbReference type="ChEBI" id="CHEBI:74151"/>
        <dbReference type="EC" id="2.3.1.225"/>
    </reaction>
</comment>
<feature type="domain" description="Palmitoyltransferase DHHC" evidence="8">
    <location>
        <begin position="100"/>
        <end position="167"/>
    </location>
</feature>
<feature type="transmembrane region" description="Helical" evidence="7">
    <location>
        <begin position="144"/>
        <end position="167"/>
    </location>
</feature>
<evidence type="ECO:0000256" key="4">
    <source>
        <dbReference type="ARBA" id="ARBA00022989"/>
    </source>
</evidence>
<evidence type="ECO:0000256" key="1">
    <source>
        <dbReference type="ARBA" id="ARBA00004141"/>
    </source>
</evidence>
<keyword evidence="2 7" id="KW-0808">Transferase</keyword>
<evidence type="ECO:0000256" key="3">
    <source>
        <dbReference type="ARBA" id="ARBA00022692"/>
    </source>
</evidence>